<dbReference type="Pfam" id="PF03544">
    <property type="entry name" value="TonB_C"/>
    <property type="match status" value="1"/>
</dbReference>
<organism evidence="3 4">
    <name type="scientific">Draconibacterium sediminis</name>
    <dbReference type="NCBI Taxonomy" id="1544798"/>
    <lineage>
        <taxon>Bacteria</taxon>
        <taxon>Pseudomonadati</taxon>
        <taxon>Bacteroidota</taxon>
        <taxon>Bacteroidia</taxon>
        <taxon>Marinilabiliales</taxon>
        <taxon>Prolixibacteraceae</taxon>
        <taxon>Draconibacterium</taxon>
    </lineage>
</organism>
<reference evidence="3 4" key="1">
    <citation type="submission" date="2014-09" db="EMBL/GenBank/DDBJ databases">
        <title>Draft Genome Sequence of Draconibacterium sp. JN14CK-3.</title>
        <authorList>
            <person name="Dong C."/>
            <person name="Lai Q."/>
            <person name="Shao Z."/>
        </authorList>
    </citation>
    <scope>NUCLEOTIDE SEQUENCE [LARGE SCALE GENOMIC DNA]</scope>
    <source>
        <strain evidence="3 4">JN14CK-3</strain>
    </source>
</reference>
<dbReference type="Pfam" id="PF13715">
    <property type="entry name" value="CarbopepD_reg_2"/>
    <property type="match status" value="1"/>
</dbReference>
<dbReference type="GO" id="GO:0031992">
    <property type="term" value="F:energy transducer activity"/>
    <property type="evidence" value="ECO:0007669"/>
    <property type="project" value="TreeGrafter"/>
</dbReference>
<protein>
    <recommendedName>
        <fullName evidence="2">TonB C-terminal domain-containing protein</fullName>
    </recommendedName>
</protein>
<keyword evidence="4" id="KW-1185">Reference proteome</keyword>
<proteinExistence type="predicted"/>
<dbReference type="Pfam" id="PF05569">
    <property type="entry name" value="Peptidase_M56"/>
    <property type="match status" value="1"/>
</dbReference>
<accession>A0A0D8JBK2</accession>
<dbReference type="SUPFAM" id="SSF49464">
    <property type="entry name" value="Carboxypeptidase regulatory domain-like"/>
    <property type="match status" value="1"/>
</dbReference>
<dbReference type="STRING" id="1544798.LH29_02295"/>
<dbReference type="GO" id="GO:0098797">
    <property type="term" value="C:plasma membrane protein complex"/>
    <property type="evidence" value="ECO:0007669"/>
    <property type="project" value="TreeGrafter"/>
</dbReference>
<dbReference type="InterPro" id="IPR008969">
    <property type="entry name" value="CarboxyPept-like_regulatory"/>
</dbReference>
<keyword evidence="1" id="KW-0812">Transmembrane</keyword>
<feature type="transmembrane region" description="Helical" evidence="1">
    <location>
        <begin position="272"/>
        <end position="290"/>
    </location>
</feature>
<comment type="caution">
    <text evidence="3">The sequence shown here is derived from an EMBL/GenBank/DDBJ whole genome shotgun (WGS) entry which is preliminary data.</text>
</comment>
<dbReference type="EMBL" id="JRHC01000001">
    <property type="protein sequence ID" value="KJF44355.1"/>
    <property type="molecule type" value="Genomic_DNA"/>
</dbReference>
<dbReference type="PANTHER" id="PTHR33446:SF2">
    <property type="entry name" value="PROTEIN TONB"/>
    <property type="match status" value="1"/>
</dbReference>
<dbReference type="InterPro" id="IPR037682">
    <property type="entry name" value="TonB_C"/>
</dbReference>
<keyword evidence="1" id="KW-1133">Transmembrane helix</keyword>
<dbReference type="Gene3D" id="2.60.40.1120">
    <property type="entry name" value="Carboxypeptidase-like, regulatory domain"/>
    <property type="match status" value="1"/>
</dbReference>
<keyword evidence="1" id="KW-0472">Membrane</keyword>
<dbReference type="GO" id="GO:0055085">
    <property type="term" value="P:transmembrane transport"/>
    <property type="evidence" value="ECO:0007669"/>
    <property type="project" value="InterPro"/>
</dbReference>
<sequence length="538" mass="60626">METSLFYLLNASGGIILFYLVYWLFLRNETFHAANRWFLIGSLLLAILLPLIPVRYEVLIEATEGAKTGAHTIADTFKNIPVFKATEESTATFGWQQAILLVYLTGAAIFLLRLLTQTFVLIHLMIKYRVTSLNGMRVVENEKYGLPFSFFNVVFINPKFHTQDDLPEILAHEKVHIRENHWFDLLFIELLTVIFWFNPFIWMFERAIKQNHEYLADKGVLAQGHTVGRYQALLVNQLMGMQIIGITNNLNFALSTNRLKMMTKKKTSARRLIRFTWALPALALLLFAFAEPDYRMQELNEPEIANQPTSVTKTLKISGLVVDENDEPLPGTSVVVKGGTTGCVTDLQGRFTLEIPEKTAIVLSFIGKKTIVDDYAGILSGKDGEVYKRNYKMEDEIIIISTNVPPPPPPVPAKEEKLVQQGEKNVPPPPPPAINGEKEVFFIVEDMPEYPGGQPELAMLVQKMQKKLAREKNIKGSAKVLFTVNAKGEVSNIKIVEKDNDAAAKGAYAIASQLEDWKPGKQRGKAVPVKFMLPVEFK</sequence>
<dbReference type="PROSITE" id="PS52015">
    <property type="entry name" value="TONB_CTD"/>
    <property type="match status" value="1"/>
</dbReference>
<dbReference type="OrthoDB" id="9814002at2"/>
<evidence type="ECO:0000259" key="2">
    <source>
        <dbReference type="PROSITE" id="PS52015"/>
    </source>
</evidence>
<dbReference type="Gene3D" id="3.30.1150.10">
    <property type="match status" value="1"/>
</dbReference>
<dbReference type="Proteomes" id="UP000032544">
    <property type="component" value="Unassembled WGS sequence"/>
</dbReference>
<feature type="transmembrane region" description="Helical" evidence="1">
    <location>
        <begin position="230"/>
        <end position="251"/>
    </location>
</feature>
<dbReference type="InterPro" id="IPR008756">
    <property type="entry name" value="Peptidase_M56"/>
</dbReference>
<dbReference type="InterPro" id="IPR051045">
    <property type="entry name" value="TonB-dependent_transducer"/>
</dbReference>
<evidence type="ECO:0000313" key="3">
    <source>
        <dbReference type="EMBL" id="KJF44355.1"/>
    </source>
</evidence>
<feature type="transmembrane region" description="Helical" evidence="1">
    <location>
        <begin position="182"/>
        <end position="204"/>
    </location>
</feature>
<evidence type="ECO:0000256" key="1">
    <source>
        <dbReference type="SAM" id="Phobius"/>
    </source>
</evidence>
<dbReference type="RefSeq" id="WP_045025908.1">
    <property type="nucleotide sequence ID" value="NZ_JRHC01000001.1"/>
</dbReference>
<feature type="transmembrane region" description="Helical" evidence="1">
    <location>
        <begin position="100"/>
        <end position="126"/>
    </location>
</feature>
<evidence type="ECO:0000313" key="4">
    <source>
        <dbReference type="Proteomes" id="UP000032544"/>
    </source>
</evidence>
<feature type="transmembrane region" description="Helical" evidence="1">
    <location>
        <begin position="6"/>
        <end position="25"/>
    </location>
</feature>
<dbReference type="CDD" id="cd07341">
    <property type="entry name" value="M56_BlaR1_MecR1_like"/>
    <property type="match status" value="1"/>
</dbReference>
<feature type="transmembrane region" description="Helical" evidence="1">
    <location>
        <begin position="37"/>
        <end position="56"/>
    </location>
</feature>
<gene>
    <name evidence="3" type="ORF">LH29_02295</name>
</gene>
<feature type="domain" description="TonB C-terminal" evidence="2">
    <location>
        <begin position="450"/>
        <end position="538"/>
    </location>
</feature>
<dbReference type="PANTHER" id="PTHR33446">
    <property type="entry name" value="PROTEIN TONB-RELATED"/>
    <property type="match status" value="1"/>
</dbReference>
<dbReference type="SUPFAM" id="SSF74653">
    <property type="entry name" value="TolA/TonB C-terminal domain"/>
    <property type="match status" value="1"/>
</dbReference>
<name>A0A0D8JBK2_9BACT</name>
<dbReference type="AlphaFoldDB" id="A0A0D8JBK2"/>